<proteinExistence type="predicted"/>
<organism evidence="2 3">
    <name type="scientific">Roridomyces roridus</name>
    <dbReference type="NCBI Taxonomy" id="1738132"/>
    <lineage>
        <taxon>Eukaryota</taxon>
        <taxon>Fungi</taxon>
        <taxon>Dikarya</taxon>
        <taxon>Basidiomycota</taxon>
        <taxon>Agaricomycotina</taxon>
        <taxon>Agaricomycetes</taxon>
        <taxon>Agaricomycetidae</taxon>
        <taxon>Agaricales</taxon>
        <taxon>Marasmiineae</taxon>
        <taxon>Mycenaceae</taxon>
        <taxon>Roridomyces</taxon>
    </lineage>
</organism>
<evidence type="ECO:0000256" key="1">
    <source>
        <dbReference type="SAM" id="MobiDB-lite"/>
    </source>
</evidence>
<keyword evidence="3" id="KW-1185">Reference proteome</keyword>
<name>A0AAD7FD85_9AGAR</name>
<sequence>MEAQARGNGALLTIMARYGREVTRARYAVPSLAAGPGDRLSIPPLSPPGPASDACVPRSLSRAPSRMTPPPRVDACKNGLDASSEVIGSFSVAHATLQAASPRGNLKGRLVHGTTSILGRREQLLLVPSLDDSIPGPVTSHDTLWDPWPTVTKIDRGWWPEYSADVPHLAHRGFSETSRRRRAENRTRVYSGASRAGPFAIPRVLFHMQSEDYTTNPYGGQTDIDH</sequence>
<dbReference type="AlphaFoldDB" id="A0AAD7FD85"/>
<dbReference type="Proteomes" id="UP001221142">
    <property type="component" value="Unassembled WGS sequence"/>
</dbReference>
<gene>
    <name evidence="2" type="ORF">FB45DRAFT_1113078</name>
</gene>
<dbReference type="EMBL" id="JARKIF010000029">
    <property type="protein sequence ID" value="KAJ7613237.1"/>
    <property type="molecule type" value="Genomic_DNA"/>
</dbReference>
<accession>A0AAD7FD85</accession>
<comment type="caution">
    <text evidence="2">The sequence shown here is derived from an EMBL/GenBank/DDBJ whole genome shotgun (WGS) entry which is preliminary data.</text>
</comment>
<evidence type="ECO:0000313" key="3">
    <source>
        <dbReference type="Proteomes" id="UP001221142"/>
    </source>
</evidence>
<feature type="region of interest" description="Disordered" evidence="1">
    <location>
        <begin position="36"/>
        <end position="72"/>
    </location>
</feature>
<protein>
    <submittedName>
        <fullName evidence="2">Uncharacterized protein</fullName>
    </submittedName>
</protein>
<evidence type="ECO:0000313" key="2">
    <source>
        <dbReference type="EMBL" id="KAJ7613237.1"/>
    </source>
</evidence>
<reference evidence="2" key="1">
    <citation type="submission" date="2023-03" db="EMBL/GenBank/DDBJ databases">
        <title>Massive genome expansion in bonnet fungi (Mycena s.s.) driven by repeated elements and novel gene families across ecological guilds.</title>
        <authorList>
            <consortium name="Lawrence Berkeley National Laboratory"/>
            <person name="Harder C.B."/>
            <person name="Miyauchi S."/>
            <person name="Viragh M."/>
            <person name="Kuo A."/>
            <person name="Thoen E."/>
            <person name="Andreopoulos B."/>
            <person name="Lu D."/>
            <person name="Skrede I."/>
            <person name="Drula E."/>
            <person name="Henrissat B."/>
            <person name="Morin E."/>
            <person name="Kohler A."/>
            <person name="Barry K."/>
            <person name="LaButti K."/>
            <person name="Morin E."/>
            <person name="Salamov A."/>
            <person name="Lipzen A."/>
            <person name="Mereny Z."/>
            <person name="Hegedus B."/>
            <person name="Baldrian P."/>
            <person name="Stursova M."/>
            <person name="Weitz H."/>
            <person name="Taylor A."/>
            <person name="Grigoriev I.V."/>
            <person name="Nagy L.G."/>
            <person name="Martin F."/>
            <person name="Kauserud H."/>
        </authorList>
    </citation>
    <scope>NUCLEOTIDE SEQUENCE</scope>
    <source>
        <strain evidence="2">9284</strain>
    </source>
</reference>